<evidence type="ECO:0000256" key="2">
    <source>
        <dbReference type="SAM" id="Phobius"/>
    </source>
</evidence>
<accession>A0A4S4KU28</accession>
<feature type="compositionally biased region" description="Basic and acidic residues" evidence="1">
    <location>
        <begin position="8"/>
        <end position="21"/>
    </location>
</feature>
<dbReference type="PANTHER" id="PTHR32100">
    <property type="entry name" value="OMEGA-6 FATTY ACID DESATURASE, CHLOROPLASTIC"/>
    <property type="match status" value="1"/>
</dbReference>
<feature type="transmembrane region" description="Helical" evidence="2">
    <location>
        <begin position="191"/>
        <end position="211"/>
    </location>
</feature>
<dbReference type="GO" id="GO:0006629">
    <property type="term" value="P:lipid metabolic process"/>
    <property type="evidence" value="ECO:0007669"/>
    <property type="project" value="InterPro"/>
</dbReference>
<keyword evidence="2" id="KW-1133">Transmembrane helix</keyword>
<comment type="caution">
    <text evidence="4">The sequence shown here is derived from an EMBL/GenBank/DDBJ whole genome shotgun (WGS) entry which is preliminary data.</text>
</comment>
<dbReference type="InterPro" id="IPR012171">
    <property type="entry name" value="Fatty_acid_desaturase"/>
</dbReference>
<feature type="region of interest" description="Disordered" evidence="1">
    <location>
        <begin position="1"/>
        <end position="21"/>
    </location>
</feature>
<name>A0A4S4KU28_9APHY</name>
<reference evidence="4 5" key="1">
    <citation type="submission" date="2019-02" db="EMBL/GenBank/DDBJ databases">
        <title>Genome sequencing of the rare red list fungi Phlebia centrifuga.</title>
        <authorList>
            <person name="Buettner E."/>
            <person name="Kellner H."/>
        </authorList>
    </citation>
    <scope>NUCLEOTIDE SEQUENCE [LARGE SCALE GENOMIC DNA]</scope>
    <source>
        <strain evidence="4 5">DSM 108282</strain>
    </source>
</reference>
<evidence type="ECO:0000259" key="3">
    <source>
        <dbReference type="Pfam" id="PF00487"/>
    </source>
</evidence>
<dbReference type="InterPro" id="IPR005804">
    <property type="entry name" value="FA_desaturase_dom"/>
</dbReference>
<dbReference type="AlphaFoldDB" id="A0A4S4KU28"/>
<feature type="domain" description="Fatty acid desaturase" evidence="3">
    <location>
        <begin position="111"/>
        <end position="317"/>
    </location>
</feature>
<organism evidence="4 5">
    <name type="scientific">Hermanssonia centrifuga</name>
    <dbReference type="NCBI Taxonomy" id="98765"/>
    <lineage>
        <taxon>Eukaryota</taxon>
        <taxon>Fungi</taxon>
        <taxon>Dikarya</taxon>
        <taxon>Basidiomycota</taxon>
        <taxon>Agaricomycotina</taxon>
        <taxon>Agaricomycetes</taxon>
        <taxon>Polyporales</taxon>
        <taxon>Meruliaceae</taxon>
        <taxon>Hermanssonia</taxon>
    </lineage>
</organism>
<dbReference type="Pfam" id="PF00487">
    <property type="entry name" value="FA_desaturase"/>
    <property type="match status" value="1"/>
</dbReference>
<keyword evidence="5" id="KW-1185">Reference proteome</keyword>
<keyword evidence="2" id="KW-0812">Transmembrane</keyword>
<proteinExistence type="predicted"/>
<evidence type="ECO:0000313" key="4">
    <source>
        <dbReference type="EMBL" id="THH00510.1"/>
    </source>
</evidence>
<dbReference type="GO" id="GO:0016491">
    <property type="term" value="F:oxidoreductase activity"/>
    <property type="evidence" value="ECO:0007669"/>
    <property type="project" value="InterPro"/>
</dbReference>
<evidence type="ECO:0000313" key="5">
    <source>
        <dbReference type="Proteomes" id="UP000309038"/>
    </source>
</evidence>
<feature type="transmembrane region" description="Helical" evidence="2">
    <location>
        <begin position="223"/>
        <end position="242"/>
    </location>
</feature>
<keyword evidence="2" id="KW-0472">Membrane</keyword>
<gene>
    <name evidence="4" type="ORF">EW026_g2028</name>
</gene>
<protein>
    <recommendedName>
        <fullName evidence="3">Fatty acid desaturase domain-containing protein</fullName>
    </recommendedName>
</protein>
<dbReference type="Proteomes" id="UP000309038">
    <property type="component" value="Unassembled WGS sequence"/>
</dbReference>
<sequence length="363" mass="41845">MGSTSPMHDSKLAKETSPEEHVTEFQPMTWSLKEIRAAIPAHLFLRDTFHGLRFLTRDVLLAAVIWKAGTCIDPLCQRAELQVAITGLGAEVVRWIAWSTYWWFQGLVFTGIWVIGHETRSDLGLPRKDSQDIDWEDYFGDTPIYTLLVLVRQQLLAFPAYLLFNVSGQKVYPPWTNHFNPNSVLFTKEQASLVLLSNTGLLLAAICLRLACKQWGAIAVIKYYGIPWLLVTHWFIMITFLHHTDPLLPHYRGKAWNYQRGAAATVDRNFLGWQGRFFLHDVAHFHVIHHFFPKMPFYHGPEATMHLKAFIGEHYMYSDKPIFNALWDNYNSCQFVEDEGSVLFYRDRTGKAIRRPAAPYATA</sequence>
<evidence type="ECO:0000256" key="1">
    <source>
        <dbReference type="SAM" id="MobiDB-lite"/>
    </source>
</evidence>
<dbReference type="EMBL" id="SGPJ01000048">
    <property type="protein sequence ID" value="THH00510.1"/>
    <property type="molecule type" value="Genomic_DNA"/>
</dbReference>